<dbReference type="EMBL" id="JBJUIK010000007">
    <property type="protein sequence ID" value="KAL3523680.1"/>
    <property type="molecule type" value="Genomic_DNA"/>
</dbReference>
<evidence type="ECO:0000256" key="1">
    <source>
        <dbReference type="SAM" id="Phobius"/>
    </source>
</evidence>
<proteinExistence type="predicted"/>
<feature type="transmembrane region" description="Helical" evidence="1">
    <location>
        <begin position="62"/>
        <end position="82"/>
    </location>
</feature>
<comment type="caution">
    <text evidence="2">The sequence shown here is derived from an EMBL/GenBank/DDBJ whole genome shotgun (WGS) entry which is preliminary data.</text>
</comment>
<dbReference type="Proteomes" id="UP001630127">
    <property type="component" value="Unassembled WGS sequence"/>
</dbReference>
<gene>
    <name evidence="2" type="ORF">ACH5RR_016514</name>
</gene>
<keyword evidence="1" id="KW-1133">Transmembrane helix</keyword>
<evidence type="ECO:0000313" key="2">
    <source>
        <dbReference type="EMBL" id="KAL3523680.1"/>
    </source>
</evidence>
<keyword evidence="1" id="KW-0472">Membrane</keyword>
<keyword evidence="1" id="KW-0812">Transmembrane</keyword>
<reference evidence="2 3" key="1">
    <citation type="submission" date="2024-11" db="EMBL/GenBank/DDBJ databases">
        <title>A near-complete genome assembly of Cinchona calisaya.</title>
        <authorList>
            <person name="Lian D.C."/>
            <person name="Zhao X.W."/>
            <person name="Wei L."/>
        </authorList>
    </citation>
    <scope>NUCLEOTIDE SEQUENCE [LARGE SCALE GENOMIC DNA]</scope>
    <source>
        <tissue evidence="2">Nenye</tissue>
    </source>
</reference>
<evidence type="ECO:0000313" key="3">
    <source>
        <dbReference type="Proteomes" id="UP001630127"/>
    </source>
</evidence>
<name>A0ABD2ZZK9_9GENT</name>
<dbReference type="AlphaFoldDB" id="A0ABD2ZZK9"/>
<sequence length="154" mass="17481">MNHHHEPPRIQVFLNDLLETILILFSSGCRASMRNLRKRMDASTDHASLLQCRALSTADCSPIIPCIFCILPIVSIGYLRLLRRETYPEHRRMSLVLVGPDKVESIYNDGWQDNLDGVGIVWLHGTSRYAGVMDHLLSAVMFEFGKKEEGNESL</sequence>
<accession>A0ABD2ZZK9</accession>
<organism evidence="2 3">
    <name type="scientific">Cinchona calisaya</name>
    <dbReference type="NCBI Taxonomy" id="153742"/>
    <lineage>
        <taxon>Eukaryota</taxon>
        <taxon>Viridiplantae</taxon>
        <taxon>Streptophyta</taxon>
        <taxon>Embryophyta</taxon>
        <taxon>Tracheophyta</taxon>
        <taxon>Spermatophyta</taxon>
        <taxon>Magnoliopsida</taxon>
        <taxon>eudicotyledons</taxon>
        <taxon>Gunneridae</taxon>
        <taxon>Pentapetalae</taxon>
        <taxon>asterids</taxon>
        <taxon>lamiids</taxon>
        <taxon>Gentianales</taxon>
        <taxon>Rubiaceae</taxon>
        <taxon>Cinchonoideae</taxon>
        <taxon>Cinchoneae</taxon>
        <taxon>Cinchona</taxon>
    </lineage>
</organism>
<keyword evidence="3" id="KW-1185">Reference proteome</keyword>
<protein>
    <submittedName>
        <fullName evidence="2">Uncharacterized protein</fullName>
    </submittedName>
</protein>